<sequence length="393" mass="42666">MIKKLQFFAVAFLFSIPVLQALSAATMEVARSVHGGTEYKSVTSPGLRIPDKYSVAPEACNPNRGVASGSLFTGIRIPDDTNVTAVGKDRFLMGTITGETVYCTGETLQLAFDSTEDWEYVEWILPDFTIIPGYHLEVPNLTAANAGEYIVRTHDFVGNGYITSVIVTVQPTAMPVQQRTVVLCGPGVQVTAIAGYSSYVWKNNLGTPIGNNQQITLTTAGNYTVTATRNCEVLTEEITVIPFVEMTTHPLAAFGETVTCPNDGEELVTIVLCSAGDSRHITIPITDVQNIIWEQLDESSCSGSGLENCAAKDPECMWIERAVGNSFTATTTGQWRVTIYYQNGCFKPYYFNVSSNTMNPGVVVTPVDCTVSAAIKGPFILSICLRQATNIKW</sequence>
<feature type="signal peptide" evidence="1">
    <location>
        <begin position="1"/>
        <end position="20"/>
    </location>
</feature>
<name>A0A2S1LLQ6_9FLAO</name>
<proteinExistence type="predicted"/>
<evidence type="ECO:0000313" key="3">
    <source>
        <dbReference type="Proteomes" id="UP000244677"/>
    </source>
</evidence>
<dbReference type="Proteomes" id="UP000244677">
    <property type="component" value="Chromosome"/>
</dbReference>
<evidence type="ECO:0008006" key="4">
    <source>
        <dbReference type="Google" id="ProtNLM"/>
    </source>
</evidence>
<protein>
    <recommendedName>
        <fullName evidence="4">Ig-like domain-containing protein</fullName>
    </recommendedName>
</protein>
<accession>A0A2S1LLQ6</accession>
<organism evidence="2 3">
    <name type="scientific">Flavobacterium kingsejongi</name>
    <dbReference type="NCBI Taxonomy" id="1678728"/>
    <lineage>
        <taxon>Bacteria</taxon>
        <taxon>Pseudomonadati</taxon>
        <taxon>Bacteroidota</taxon>
        <taxon>Flavobacteriia</taxon>
        <taxon>Flavobacteriales</taxon>
        <taxon>Flavobacteriaceae</taxon>
        <taxon>Flavobacterium</taxon>
    </lineage>
</organism>
<gene>
    <name evidence="2" type="ORF">FK004_04325</name>
</gene>
<reference evidence="2 3" key="1">
    <citation type="submission" date="2017-04" db="EMBL/GenBank/DDBJ databases">
        <title>Complete genome sequence of Flavobacterium kingsejong AJ004.</title>
        <authorList>
            <person name="Lee P.C."/>
        </authorList>
    </citation>
    <scope>NUCLEOTIDE SEQUENCE [LARGE SCALE GENOMIC DNA]</scope>
    <source>
        <strain evidence="2 3">AJ004</strain>
    </source>
</reference>
<evidence type="ECO:0000313" key="2">
    <source>
        <dbReference type="EMBL" id="AWG24516.1"/>
    </source>
</evidence>
<dbReference type="AlphaFoldDB" id="A0A2S1LLQ6"/>
<feature type="chain" id="PRO_5015459196" description="Ig-like domain-containing protein" evidence="1">
    <location>
        <begin position="21"/>
        <end position="393"/>
    </location>
</feature>
<dbReference type="KEGG" id="fki:FK004_04325"/>
<keyword evidence="3" id="KW-1185">Reference proteome</keyword>
<evidence type="ECO:0000256" key="1">
    <source>
        <dbReference type="SAM" id="SignalP"/>
    </source>
</evidence>
<keyword evidence="1" id="KW-0732">Signal</keyword>
<dbReference type="EMBL" id="CP020919">
    <property type="protein sequence ID" value="AWG24516.1"/>
    <property type="molecule type" value="Genomic_DNA"/>
</dbReference>
<dbReference type="RefSeq" id="WP_108736152.1">
    <property type="nucleotide sequence ID" value="NZ_CP020919.1"/>
</dbReference>
<dbReference type="OrthoDB" id="607469at2"/>